<feature type="transmembrane region" description="Helical" evidence="1">
    <location>
        <begin position="307"/>
        <end position="330"/>
    </location>
</feature>
<dbReference type="GO" id="GO:0005886">
    <property type="term" value="C:plasma membrane"/>
    <property type="evidence" value="ECO:0007669"/>
    <property type="project" value="TreeGrafter"/>
</dbReference>
<evidence type="ECO:0000256" key="1">
    <source>
        <dbReference type="SAM" id="Phobius"/>
    </source>
</evidence>
<keyword evidence="1" id="KW-1133">Transmembrane helix</keyword>
<dbReference type="AlphaFoldDB" id="A0A841KM67"/>
<keyword evidence="1" id="KW-0472">Membrane</keyword>
<sequence>MMKRRKAVWVLTFFGILLMLSFIILGGALVEQCARLNGIYSMQKVLVSGKNQADLQGKNSFSIDDIKRLKKELSTKYISYTARSSLVDPSVSSGSMVFPFRLIGTDYMYPMFSGLSLEEGSFITQKQEEEGAMVAIIDEELAWDVFRTKNATGKIIDIFGAAFRIIGVMEKEDSIIGKLTDDGLPEVYIPASVMLELDTTARITDLQIKTADANTLDQNTTDVSAAIRQIGKDPSSYNISDYNLKLALMKQKPLLLVFILGIASMLILLSHVKNLIKEIYFLIRDRCKTDYFSNVIKHNLKGIGFRILEMALSLTGIVLIWIGIRFTLYIPPQNIPDELINISYYSDLIKAAIQEGIQNRGYVAPQAELIVNASDMLLNLFFCISFILGFLLFYEGLRELKELNMNSSKLIPVLGLLFILSMGILTAAAFLSGLPYGTDVKGVLVAWAFIYVNFIITRKESGVKNV</sequence>
<keyword evidence="4" id="KW-1185">Reference proteome</keyword>
<feature type="transmembrane region" description="Helical" evidence="1">
    <location>
        <begin position="254"/>
        <end position="276"/>
    </location>
</feature>
<protein>
    <submittedName>
        <fullName evidence="3">Cell division protein FtsB</fullName>
    </submittedName>
</protein>
<dbReference type="Proteomes" id="UP000579281">
    <property type="component" value="Unassembled WGS sequence"/>
</dbReference>
<dbReference type="Pfam" id="PF12704">
    <property type="entry name" value="MacB_PCD"/>
    <property type="match status" value="1"/>
</dbReference>
<accession>A0A841KM67</accession>
<keyword evidence="3" id="KW-0131">Cell cycle</keyword>
<dbReference type="InterPro" id="IPR025857">
    <property type="entry name" value="MacB_PCD"/>
</dbReference>
<evidence type="ECO:0000259" key="2">
    <source>
        <dbReference type="Pfam" id="PF12704"/>
    </source>
</evidence>
<feature type="transmembrane region" description="Helical" evidence="1">
    <location>
        <begin position="376"/>
        <end position="394"/>
    </location>
</feature>
<name>A0A841KM67_9FIRM</name>
<proteinExistence type="predicted"/>
<dbReference type="GO" id="GO:0022857">
    <property type="term" value="F:transmembrane transporter activity"/>
    <property type="evidence" value="ECO:0007669"/>
    <property type="project" value="TreeGrafter"/>
</dbReference>
<reference evidence="3 4" key="1">
    <citation type="submission" date="2020-08" db="EMBL/GenBank/DDBJ databases">
        <title>Genomic Encyclopedia of Type Strains, Phase IV (KMG-IV): sequencing the most valuable type-strain genomes for metagenomic binning, comparative biology and taxonomic classification.</title>
        <authorList>
            <person name="Goeker M."/>
        </authorList>
    </citation>
    <scope>NUCLEOTIDE SEQUENCE [LARGE SCALE GENOMIC DNA]</scope>
    <source>
        <strain evidence="3 4">DSM 103526</strain>
    </source>
</reference>
<gene>
    <name evidence="3" type="ORF">HNQ80_000410</name>
</gene>
<evidence type="ECO:0000313" key="3">
    <source>
        <dbReference type="EMBL" id="MBB6214341.1"/>
    </source>
</evidence>
<organism evidence="3 4">
    <name type="scientific">Anaerosolibacter carboniphilus</name>
    <dbReference type="NCBI Taxonomy" id="1417629"/>
    <lineage>
        <taxon>Bacteria</taxon>
        <taxon>Bacillati</taxon>
        <taxon>Bacillota</taxon>
        <taxon>Clostridia</taxon>
        <taxon>Peptostreptococcales</taxon>
        <taxon>Thermotaleaceae</taxon>
        <taxon>Anaerosolibacter</taxon>
    </lineage>
</organism>
<keyword evidence="1" id="KW-0812">Transmembrane</keyword>
<feature type="transmembrane region" description="Helical" evidence="1">
    <location>
        <begin position="414"/>
        <end position="434"/>
    </location>
</feature>
<dbReference type="PANTHER" id="PTHR30572:SF4">
    <property type="entry name" value="ABC TRANSPORTER PERMEASE YTRF"/>
    <property type="match status" value="1"/>
</dbReference>
<dbReference type="InterPro" id="IPR050250">
    <property type="entry name" value="Macrolide_Exporter_MacB"/>
</dbReference>
<dbReference type="EMBL" id="JACHEN010000001">
    <property type="protein sequence ID" value="MBB6214341.1"/>
    <property type="molecule type" value="Genomic_DNA"/>
</dbReference>
<keyword evidence="3" id="KW-0132">Cell division</keyword>
<comment type="caution">
    <text evidence="3">The sequence shown here is derived from an EMBL/GenBank/DDBJ whole genome shotgun (WGS) entry which is preliminary data.</text>
</comment>
<evidence type="ECO:0000313" key="4">
    <source>
        <dbReference type="Proteomes" id="UP000579281"/>
    </source>
</evidence>
<feature type="domain" description="MacB-like periplasmic core" evidence="2">
    <location>
        <begin position="11"/>
        <end position="219"/>
    </location>
</feature>
<feature type="transmembrane region" description="Helical" evidence="1">
    <location>
        <begin position="440"/>
        <end position="456"/>
    </location>
</feature>
<dbReference type="GO" id="GO:0051301">
    <property type="term" value="P:cell division"/>
    <property type="evidence" value="ECO:0007669"/>
    <property type="project" value="UniProtKB-KW"/>
</dbReference>
<dbReference type="PANTHER" id="PTHR30572">
    <property type="entry name" value="MEMBRANE COMPONENT OF TRANSPORTER-RELATED"/>
    <property type="match status" value="1"/>
</dbReference>